<reference evidence="1 2" key="1">
    <citation type="journal article" date="2006" name="Science">
        <title>The genome of black cottonwood, Populus trichocarpa (Torr. &amp; Gray).</title>
        <authorList>
            <person name="Tuskan G.A."/>
            <person name="Difazio S."/>
            <person name="Jansson S."/>
            <person name="Bohlmann J."/>
            <person name="Grigoriev I."/>
            <person name="Hellsten U."/>
            <person name="Putnam N."/>
            <person name="Ralph S."/>
            <person name="Rombauts S."/>
            <person name="Salamov A."/>
            <person name="Schein J."/>
            <person name="Sterck L."/>
            <person name="Aerts A."/>
            <person name="Bhalerao R.R."/>
            <person name="Bhalerao R.P."/>
            <person name="Blaudez D."/>
            <person name="Boerjan W."/>
            <person name="Brun A."/>
            <person name="Brunner A."/>
            <person name="Busov V."/>
            <person name="Campbell M."/>
            <person name="Carlson J."/>
            <person name="Chalot M."/>
            <person name="Chapman J."/>
            <person name="Chen G.L."/>
            <person name="Cooper D."/>
            <person name="Coutinho P.M."/>
            <person name="Couturier J."/>
            <person name="Covert S."/>
            <person name="Cronk Q."/>
            <person name="Cunningham R."/>
            <person name="Davis J."/>
            <person name="Degroeve S."/>
            <person name="Dejardin A."/>
            <person name="Depamphilis C."/>
            <person name="Detter J."/>
            <person name="Dirks B."/>
            <person name="Dubchak I."/>
            <person name="Duplessis S."/>
            <person name="Ehlting J."/>
            <person name="Ellis B."/>
            <person name="Gendler K."/>
            <person name="Goodstein D."/>
            <person name="Gribskov M."/>
            <person name="Grimwood J."/>
            <person name="Groover A."/>
            <person name="Gunter L."/>
            <person name="Hamberger B."/>
            <person name="Heinze B."/>
            <person name="Helariutta Y."/>
            <person name="Henrissat B."/>
            <person name="Holligan D."/>
            <person name="Holt R."/>
            <person name="Huang W."/>
            <person name="Islam-Faridi N."/>
            <person name="Jones S."/>
            <person name="Jones-Rhoades M."/>
            <person name="Jorgensen R."/>
            <person name="Joshi C."/>
            <person name="Kangasjarvi J."/>
            <person name="Karlsson J."/>
            <person name="Kelleher C."/>
            <person name="Kirkpatrick R."/>
            <person name="Kirst M."/>
            <person name="Kohler A."/>
            <person name="Kalluri U."/>
            <person name="Larimer F."/>
            <person name="Leebens-Mack J."/>
            <person name="Leple J.C."/>
            <person name="Locascio P."/>
            <person name="Lou Y."/>
            <person name="Lucas S."/>
            <person name="Martin F."/>
            <person name="Montanini B."/>
            <person name="Napoli C."/>
            <person name="Nelson D.R."/>
            <person name="Nelson C."/>
            <person name="Nieminen K."/>
            <person name="Nilsson O."/>
            <person name="Pereda V."/>
            <person name="Peter G."/>
            <person name="Philippe R."/>
            <person name="Pilate G."/>
            <person name="Poliakov A."/>
            <person name="Razumovskaya J."/>
            <person name="Richardson P."/>
            <person name="Rinaldi C."/>
            <person name="Ritland K."/>
            <person name="Rouze P."/>
            <person name="Ryaboy D."/>
            <person name="Schmutz J."/>
            <person name="Schrader J."/>
            <person name="Segerman B."/>
            <person name="Shin H."/>
            <person name="Siddiqui A."/>
            <person name="Sterky F."/>
            <person name="Terry A."/>
            <person name="Tsai C.J."/>
            <person name="Uberbacher E."/>
            <person name="Unneberg P."/>
            <person name="Vahala J."/>
            <person name="Wall K."/>
            <person name="Wessler S."/>
            <person name="Yang G."/>
            <person name="Yin T."/>
            <person name="Douglas C."/>
            <person name="Marra M."/>
            <person name="Sandberg G."/>
            <person name="Van de Peer Y."/>
            <person name="Rokhsar D."/>
        </authorList>
    </citation>
    <scope>NUCLEOTIDE SEQUENCE [LARGE SCALE GENOMIC DNA]</scope>
    <source>
        <strain evidence="2">cv. Nisqually</strain>
    </source>
</reference>
<accession>A0ACC0SCE7</accession>
<dbReference type="Proteomes" id="UP000006729">
    <property type="component" value="Chromosome 10"/>
</dbReference>
<name>A0ACC0SCE7_POPTR</name>
<proteinExistence type="predicted"/>
<comment type="caution">
    <text evidence="1">The sequence shown here is derived from an EMBL/GenBank/DDBJ whole genome shotgun (WGS) entry which is preliminary data.</text>
</comment>
<organism evidence="1 2">
    <name type="scientific">Populus trichocarpa</name>
    <name type="common">Western balsam poplar</name>
    <name type="synonym">Populus balsamifera subsp. trichocarpa</name>
    <dbReference type="NCBI Taxonomy" id="3694"/>
    <lineage>
        <taxon>Eukaryota</taxon>
        <taxon>Viridiplantae</taxon>
        <taxon>Streptophyta</taxon>
        <taxon>Embryophyta</taxon>
        <taxon>Tracheophyta</taxon>
        <taxon>Spermatophyta</taxon>
        <taxon>Magnoliopsida</taxon>
        <taxon>eudicotyledons</taxon>
        <taxon>Gunneridae</taxon>
        <taxon>Pentapetalae</taxon>
        <taxon>rosids</taxon>
        <taxon>fabids</taxon>
        <taxon>Malpighiales</taxon>
        <taxon>Salicaceae</taxon>
        <taxon>Saliceae</taxon>
        <taxon>Populus</taxon>
    </lineage>
</organism>
<keyword evidence="2" id="KW-1185">Reference proteome</keyword>
<evidence type="ECO:0000313" key="2">
    <source>
        <dbReference type="Proteomes" id="UP000006729"/>
    </source>
</evidence>
<sequence length="32" mass="3873">METRIFKTENIQGMCCCYKGQIWSQTQMRNED</sequence>
<gene>
    <name evidence="1" type="ORF">POPTR_010G095050v4</name>
</gene>
<evidence type="ECO:0000313" key="1">
    <source>
        <dbReference type="EMBL" id="KAI9386927.1"/>
    </source>
</evidence>
<dbReference type="EMBL" id="CM009299">
    <property type="protein sequence ID" value="KAI9386927.1"/>
    <property type="molecule type" value="Genomic_DNA"/>
</dbReference>
<protein>
    <submittedName>
        <fullName evidence="1">Uncharacterized protein</fullName>
    </submittedName>
</protein>